<dbReference type="PROSITE" id="PS00409">
    <property type="entry name" value="PROKAR_NTER_METHYL"/>
    <property type="match status" value="1"/>
</dbReference>
<dbReference type="InterPro" id="IPR012902">
    <property type="entry name" value="N_methyl_site"/>
</dbReference>
<proteinExistence type="predicted"/>
<protein>
    <recommendedName>
        <fullName evidence="4">Prepilin-type N-terminal cleavage/methylation domain-containing protein</fullName>
    </recommendedName>
</protein>
<name>A0ABU8V1G5_9NEIS</name>
<reference evidence="2 3" key="1">
    <citation type="submission" date="2023-12" db="EMBL/GenBank/DDBJ databases">
        <title>Evaluation and characterization of a potential secondary metabolite violacein from indigenous Chromobacterium amazonense SAM215.</title>
        <authorList>
            <person name="Tarafdar M.R."/>
            <person name="Abedin S.M."/>
            <person name="Atiqua A."/>
            <person name="Saha A."/>
            <person name="Khan S.N."/>
        </authorList>
    </citation>
    <scope>NUCLEOTIDE SEQUENCE [LARGE SCALE GENOMIC DNA]</scope>
    <source>
        <strain evidence="2 3">SAM215</strain>
    </source>
</reference>
<evidence type="ECO:0000313" key="3">
    <source>
        <dbReference type="Proteomes" id="UP001224516"/>
    </source>
</evidence>
<keyword evidence="3" id="KW-1185">Reference proteome</keyword>
<dbReference type="EMBL" id="JAVFJF020000015">
    <property type="protein sequence ID" value="MEJ8674956.1"/>
    <property type="molecule type" value="Genomic_DNA"/>
</dbReference>
<organism evidence="2 3">
    <name type="scientific">Chromobacterium amazonense</name>
    <dbReference type="NCBI Taxonomy" id="1382803"/>
    <lineage>
        <taxon>Bacteria</taxon>
        <taxon>Pseudomonadati</taxon>
        <taxon>Pseudomonadota</taxon>
        <taxon>Betaproteobacteria</taxon>
        <taxon>Neisseriales</taxon>
        <taxon>Chromobacteriaceae</taxon>
        <taxon>Chromobacterium</taxon>
    </lineage>
</organism>
<accession>A0ABU8V1G5</accession>
<dbReference type="PIRSF" id="PIRSF004525">
    <property type="entry name" value="Pilin_peptidase-dep_B_prd"/>
    <property type="match status" value="1"/>
</dbReference>
<keyword evidence="1" id="KW-1133">Transmembrane helix</keyword>
<evidence type="ECO:0000313" key="2">
    <source>
        <dbReference type="EMBL" id="MEJ8674956.1"/>
    </source>
</evidence>
<feature type="transmembrane region" description="Helical" evidence="1">
    <location>
        <begin position="12"/>
        <end position="34"/>
    </location>
</feature>
<keyword evidence="1" id="KW-0472">Membrane</keyword>
<keyword evidence="1" id="KW-0812">Transmembrane</keyword>
<dbReference type="RefSeq" id="WP_274770459.1">
    <property type="nucleotide sequence ID" value="NZ_JARBFV010000001.1"/>
</dbReference>
<evidence type="ECO:0008006" key="4">
    <source>
        <dbReference type="Google" id="ProtNLM"/>
    </source>
</evidence>
<dbReference type="InterPro" id="IPR016419">
    <property type="entry name" value="Prepilin_Pept-dep_B_prd"/>
</dbReference>
<comment type="caution">
    <text evidence="2">The sequence shown here is derived from an EMBL/GenBank/DDBJ whole genome shotgun (WGS) entry which is preliminary data.</text>
</comment>
<evidence type="ECO:0000256" key="1">
    <source>
        <dbReference type="SAM" id="Phobius"/>
    </source>
</evidence>
<gene>
    <name evidence="2" type="ORF">QCL97_009495</name>
</gene>
<sequence>MKAMRGVSLLELLVGMTIGLLLLLAMSSLLVNLLGGQAHDRRQIQLGAMLDASLSLMAMELRRAGYWNGNGDAQSNPYRQLFIEQGGRCLRYAYDAPPPQKNDGKRFFAFRLHGSGRIQRLTTDQKGWSCNAADALWDDLSKTDIGVIDSLRFSADGTHAIALDVAAHAAGSAGEEKLDIHTSVTLRNQPAVSVQ</sequence>
<dbReference type="Proteomes" id="UP001224516">
    <property type="component" value="Unassembled WGS sequence"/>
</dbReference>